<keyword evidence="2" id="KW-1185">Reference proteome</keyword>
<feature type="non-terminal residue" evidence="1">
    <location>
        <position position="1"/>
    </location>
</feature>
<evidence type="ECO:0000313" key="1">
    <source>
        <dbReference type="EMBL" id="MCI52682.1"/>
    </source>
</evidence>
<name>A0A392SW54_9FABA</name>
<dbReference type="Proteomes" id="UP000265520">
    <property type="component" value="Unassembled WGS sequence"/>
</dbReference>
<sequence>LAACGLQPRAQLALLRRFRLLPPARRASQAAPRA</sequence>
<comment type="caution">
    <text evidence="1">The sequence shown here is derived from an EMBL/GenBank/DDBJ whole genome shotgun (WGS) entry which is preliminary data.</text>
</comment>
<organism evidence="1 2">
    <name type="scientific">Trifolium medium</name>
    <dbReference type="NCBI Taxonomy" id="97028"/>
    <lineage>
        <taxon>Eukaryota</taxon>
        <taxon>Viridiplantae</taxon>
        <taxon>Streptophyta</taxon>
        <taxon>Embryophyta</taxon>
        <taxon>Tracheophyta</taxon>
        <taxon>Spermatophyta</taxon>
        <taxon>Magnoliopsida</taxon>
        <taxon>eudicotyledons</taxon>
        <taxon>Gunneridae</taxon>
        <taxon>Pentapetalae</taxon>
        <taxon>rosids</taxon>
        <taxon>fabids</taxon>
        <taxon>Fabales</taxon>
        <taxon>Fabaceae</taxon>
        <taxon>Papilionoideae</taxon>
        <taxon>50 kb inversion clade</taxon>
        <taxon>NPAAA clade</taxon>
        <taxon>Hologalegina</taxon>
        <taxon>IRL clade</taxon>
        <taxon>Trifolieae</taxon>
        <taxon>Trifolium</taxon>
    </lineage>
</organism>
<protein>
    <submittedName>
        <fullName evidence="1">Uncharacterized protein</fullName>
    </submittedName>
</protein>
<proteinExistence type="predicted"/>
<dbReference type="AlphaFoldDB" id="A0A392SW54"/>
<reference evidence="1 2" key="1">
    <citation type="journal article" date="2018" name="Front. Plant Sci.">
        <title>Red Clover (Trifolium pratense) and Zigzag Clover (T. medium) - A Picture of Genomic Similarities and Differences.</title>
        <authorList>
            <person name="Dluhosova J."/>
            <person name="Istvanek J."/>
            <person name="Nedelnik J."/>
            <person name="Repkova J."/>
        </authorList>
    </citation>
    <scope>NUCLEOTIDE SEQUENCE [LARGE SCALE GENOMIC DNA]</scope>
    <source>
        <strain evidence="2">cv. 10/8</strain>
        <tissue evidence="1">Leaf</tissue>
    </source>
</reference>
<dbReference type="EMBL" id="LXQA010451118">
    <property type="protein sequence ID" value="MCI52682.1"/>
    <property type="molecule type" value="Genomic_DNA"/>
</dbReference>
<evidence type="ECO:0000313" key="2">
    <source>
        <dbReference type="Proteomes" id="UP000265520"/>
    </source>
</evidence>
<accession>A0A392SW54</accession>
<feature type="non-terminal residue" evidence="1">
    <location>
        <position position="34"/>
    </location>
</feature>